<dbReference type="EMBL" id="BAAANJ010000028">
    <property type="protein sequence ID" value="GAA1821434.1"/>
    <property type="molecule type" value="Genomic_DNA"/>
</dbReference>
<name>A0ABP4YQP7_9MICO</name>
<proteinExistence type="predicted"/>
<evidence type="ECO:0000313" key="3">
    <source>
        <dbReference type="Proteomes" id="UP001500002"/>
    </source>
</evidence>
<organism evidence="2 3">
    <name type="scientific">Agromyces neolithicus</name>
    <dbReference type="NCBI Taxonomy" id="269420"/>
    <lineage>
        <taxon>Bacteria</taxon>
        <taxon>Bacillati</taxon>
        <taxon>Actinomycetota</taxon>
        <taxon>Actinomycetes</taxon>
        <taxon>Micrococcales</taxon>
        <taxon>Microbacteriaceae</taxon>
        <taxon>Agromyces</taxon>
    </lineage>
</organism>
<dbReference type="RefSeq" id="WP_344298026.1">
    <property type="nucleotide sequence ID" value="NZ_BAAANJ010000028.1"/>
</dbReference>
<feature type="region of interest" description="Disordered" evidence="1">
    <location>
        <begin position="1"/>
        <end position="75"/>
    </location>
</feature>
<protein>
    <recommendedName>
        <fullName evidence="4">Centromere-binding protein ParB C-terminal domain-containing protein</fullName>
    </recommendedName>
</protein>
<sequence length="144" mass="15635">MARKDLTLLTRRVDEMKSAPADAEPTPAVAPAPAPVAAAPAAPAAAPRKPSVKKQPRSAPTPRSGAVAEDYERKETWLRPDQQVDLDQLAKRLQRAKDPSEKTRITANTIIRVAVDALLEHADELQGDTEAQIRESVTSRVTDK</sequence>
<evidence type="ECO:0000256" key="1">
    <source>
        <dbReference type="SAM" id="MobiDB-lite"/>
    </source>
</evidence>
<feature type="compositionally biased region" description="Basic and acidic residues" evidence="1">
    <location>
        <begin position="1"/>
        <end position="17"/>
    </location>
</feature>
<evidence type="ECO:0008006" key="4">
    <source>
        <dbReference type="Google" id="ProtNLM"/>
    </source>
</evidence>
<reference evidence="3" key="1">
    <citation type="journal article" date="2019" name="Int. J. Syst. Evol. Microbiol.">
        <title>The Global Catalogue of Microorganisms (GCM) 10K type strain sequencing project: providing services to taxonomists for standard genome sequencing and annotation.</title>
        <authorList>
            <consortium name="The Broad Institute Genomics Platform"/>
            <consortium name="The Broad Institute Genome Sequencing Center for Infectious Disease"/>
            <person name="Wu L."/>
            <person name="Ma J."/>
        </authorList>
    </citation>
    <scope>NUCLEOTIDE SEQUENCE [LARGE SCALE GENOMIC DNA]</scope>
    <source>
        <strain evidence="3">JCM 14322</strain>
    </source>
</reference>
<gene>
    <name evidence="2" type="ORF">GCM10009749_35210</name>
</gene>
<keyword evidence="3" id="KW-1185">Reference proteome</keyword>
<evidence type="ECO:0000313" key="2">
    <source>
        <dbReference type="EMBL" id="GAA1821434.1"/>
    </source>
</evidence>
<feature type="compositionally biased region" description="Low complexity" evidence="1">
    <location>
        <begin position="35"/>
        <end position="47"/>
    </location>
</feature>
<accession>A0ABP4YQP7</accession>
<comment type="caution">
    <text evidence="2">The sequence shown here is derived from an EMBL/GenBank/DDBJ whole genome shotgun (WGS) entry which is preliminary data.</text>
</comment>
<dbReference type="Proteomes" id="UP001500002">
    <property type="component" value="Unassembled WGS sequence"/>
</dbReference>